<dbReference type="SUPFAM" id="SSF50494">
    <property type="entry name" value="Trypsin-like serine proteases"/>
    <property type="match status" value="1"/>
</dbReference>
<evidence type="ECO:0000313" key="4">
    <source>
        <dbReference type="Proteomes" id="UP000694421"/>
    </source>
</evidence>
<sequence>MGLKLVRKLDTVIVHQDFNGAALDNDLALILLDAPLEFSEKITPPCLPLLQDLGTWQNCWVTAWRSTAAGTGCSGGSSPSLPPLGVSYVLISFIFNCAEFHTYSAYNTFCSPVAPPFPHPQVDSGDPLVCTDGNDVKWFTIGIASKRESCEDGGAPVIYTGVFSYLGWIQQATAGEGKPFIPHGVDDVEVPLAASVPDSAPDSLPFPKAYVFDIPIPASVAINDAHYTGIPDLLNSLLYKNVVAHTFP</sequence>
<dbReference type="InterPro" id="IPR043504">
    <property type="entry name" value="Peptidase_S1_PA_chymotrypsin"/>
</dbReference>
<dbReference type="GO" id="GO:0004252">
    <property type="term" value="F:serine-type endopeptidase activity"/>
    <property type="evidence" value="ECO:0007669"/>
    <property type="project" value="InterPro"/>
</dbReference>
<reference evidence="3" key="2">
    <citation type="submission" date="2025-09" db="UniProtKB">
        <authorList>
            <consortium name="Ensembl"/>
        </authorList>
    </citation>
    <scope>IDENTIFICATION</scope>
</reference>
<evidence type="ECO:0000259" key="2">
    <source>
        <dbReference type="PROSITE" id="PS50240"/>
    </source>
</evidence>
<dbReference type="AlphaFoldDB" id="A0A8D0C1A1"/>
<dbReference type="Proteomes" id="UP000694421">
    <property type="component" value="Unplaced"/>
</dbReference>
<protein>
    <recommendedName>
        <fullName evidence="2">Peptidase S1 domain-containing protein</fullName>
    </recommendedName>
</protein>
<keyword evidence="1" id="KW-1015">Disulfide bond</keyword>
<evidence type="ECO:0000313" key="3">
    <source>
        <dbReference type="Ensembl" id="ENSSMRP00000015773.1"/>
    </source>
</evidence>
<dbReference type="InterPro" id="IPR009003">
    <property type="entry name" value="Peptidase_S1_PA"/>
</dbReference>
<dbReference type="InterPro" id="IPR001254">
    <property type="entry name" value="Trypsin_dom"/>
</dbReference>
<evidence type="ECO:0000256" key="1">
    <source>
        <dbReference type="ARBA" id="ARBA00023157"/>
    </source>
</evidence>
<dbReference type="GeneTree" id="ENSGT00940000156020"/>
<dbReference type="Ensembl" id="ENSSMRT00000018417.1">
    <property type="protein sequence ID" value="ENSSMRP00000015773.1"/>
    <property type="gene ID" value="ENSSMRG00000012274.1"/>
</dbReference>
<dbReference type="PROSITE" id="PS50240">
    <property type="entry name" value="TRYPSIN_DOM"/>
    <property type="match status" value="1"/>
</dbReference>
<dbReference type="Pfam" id="PF00089">
    <property type="entry name" value="Trypsin"/>
    <property type="match status" value="1"/>
</dbReference>
<keyword evidence="4" id="KW-1185">Reference proteome</keyword>
<name>A0A8D0C1A1_SALMN</name>
<feature type="domain" description="Peptidase S1" evidence="2">
    <location>
        <begin position="1"/>
        <end position="174"/>
    </location>
</feature>
<accession>A0A8D0C1A1</accession>
<dbReference type="OMA" id="QCSEWLP"/>
<dbReference type="PANTHER" id="PTHR24250">
    <property type="entry name" value="CHYMOTRYPSIN-RELATED"/>
    <property type="match status" value="1"/>
</dbReference>
<dbReference type="SMART" id="SM00020">
    <property type="entry name" value="Tryp_SPc"/>
    <property type="match status" value="1"/>
</dbReference>
<dbReference type="Gene3D" id="2.40.10.10">
    <property type="entry name" value="Trypsin-like serine proteases"/>
    <property type="match status" value="2"/>
</dbReference>
<reference evidence="3" key="1">
    <citation type="submission" date="2025-08" db="UniProtKB">
        <authorList>
            <consortium name="Ensembl"/>
        </authorList>
    </citation>
    <scope>IDENTIFICATION</scope>
</reference>
<organism evidence="3 4">
    <name type="scientific">Salvator merianae</name>
    <name type="common">Argentine black and white tegu</name>
    <name type="synonym">Tupinambis merianae</name>
    <dbReference type="NCBI Taxonomy" id="96440"/>
    <lineage>
        <taxon>Eukaryota</taxon>
        <taxon>Metazoa</taxon>
        <taxon>Chordata</taxon>
        <taxon>Craniata</taxon>
        <taxon>Vertebrata</taxon>
        <taxon>Euteleostomi</taxon>
        <taxon>Lepidosauria</taxon>
        <taxon>Squamata</taxon>
        <taxon>Bifurcata</taxon>
        <taxon>Unidentata</taxon>
        <taxon>Episquamata</taxon>
        <taxon>Laterata</taxon>
        <taxon>Teiioidea</taxon>
        <taxon>Teiidae</taxon>
        <taxon>Salvator</taxon>
    </lineage>
</organism>
<dbReference type="PANTHER" id="PTHR24250:SF30">
    <property type="entry name" value="SERINE PROTEASE 38"/>
    <property type="match status" value="1"/>
</dbReference>
<dbReference type="GO" id="GO:0006508">
    <property type="term" value="P:proteolysis"/>
    <property type="evidence" value="ECO:0007669"/>
    <property type="project" value="InterPro"/>
</dbReference>
<proteinExistence type="predicted"/>